<comment type="similarity">
    <text evidence="1 3">Belongs to the bacterial flagellin family.</text>
</comment>
<gene>
    <name evidence="6" type="ORF">CEJ45_03145</name>
</gene>
<keyword evidence="3" id="KW-0964">Secreted</keyword>
<comment type="subcellular location">
    <subcellularLocation>
        <location evidence="3">Secreted</location>
    </subcellularLocation>
    <subcellularLocation>
        <location evidence="3">Bacterial flagellum</location>
    </subcellularLocation>
</comment>
<dbReference type="AlphaFoldDB" id="A0A225SY59"/>
<dbReference type="InterPro" id="IPR001492">
    <property type="entry name" value="Flagellin"/>
</dbReference>
<dbReference type="PANTHER" id="PTHR42792">
    <property type="entry name" value="FLAGELLIN"/>
    <property type="match status" value="1"/>
</dbReference>
<keyword evidence="6" id="KW-0969">Cilium</keyword>
<dbReference type="InterPro" id="IPR046358">
    <property type="entry name" value="Flagellin_C"/>
</dbReference>
<keyword evidence="6" id="KW-0282">Flagellum</keyword>
<evidence type="ECO:0000313" key="6">
    <source>
        <dbReference type="EMBL" id="OWY36219.1"/>
    </source>
</evidence>
<dbReference type="GO" id="GO:0005198">
    <property type="term" value="F:structural molecule activity"/>
    <property type="evidence" value="ECO:0007669"/>
    <property type="project" value="UniProtKB-UniRule"/>
</dbReference>
<comment type="function">
    <text evidence="3">Flagellin is the subunit protein which polymerizes to form the filaments of bacterial flagella.</text>
</comment>
<dbReference type="EMBL" id="NJGV01000002">
    <property type="protein sequence ID" value="OWY36219.1"/>
    <property type="molecule type" value="Genomic_DNA"/>
</dbReference>
<dbReference type="Pfam" id="PF00700">
    <property type="entry name" value="Flagellin_C"/>
    <property type="match status" value="1"/>
</dbReference>
<dbReference type="PANTHER" id="PTHR42792:SF2">
    <property type="entry name" value="FLAGELLIN"/>
    <property type="match status" value="1"/>
</dbReference>
<accession>A0A225SY59</accession>
<name>A0A225SY59_9BURK</name>
<evidence type="ECO:0000256" key="2">
    <source>
        <dbReference type="ARBA" id="ARBA00023143"/>
    </source>
</evidence>
<keyword evidence="2 3" id="KW-0975">Bacterial flagellum</keyword>
<proteinExistence type="inferred from homology"/>
<evidence type="ECO:0000259" key="4">
    <source>
        <dbReference type="Pfam" id="PF00669"/>
    </source>
</evidence>
<comment type="caution">
    <text evidence="6">The sequence shown here is derived from an EMBL/GenBank/DDBJ whole genome shotgun (WGS) entry which is preliminary data.</text>
</comment>
<protein>
    <recommendedName>
        <fullName evidence="3">Flagellin</fullName>
    </recommendedName>
</protein>
<evidence type="ECO:0000256" key="1">
    <source>
        <dbReference type="ARBA" id="ARBA00005709"/>
    </source>
</evidence>
<dbReference type="SUPFAM" id="SSF64518">
    <property type="entry name" value="Phase 1 flagellin"/>
    <property type="match status" value="1"/>
</dbReference>
<dbReference type="Pfam" id="PF00669">
    <property type="entry name" value="Flagellin_N"/>
    <property type="match status" value="1"/>
</dbReference>
<keyword evidence="7" id="KW-1185">Reference proteome</keyword>
<dbReference type="Proteomes" id="UP000214747">
    <property type="component" value="Unassembled WGS sequence"/>
</dbReference>
<dbReference type="Gene3D" id="6.10.10.10">
    <property type="entry name" value="Flagellar export chaperone, C-terminal domain"/>
    <property type="match status" value="1"/>
</dbReference>
<feature type="domain" description="Flagellin N-terminal" evidence="4">
    <location>
        <begin position="5"/>
        <end position="141"/>
    </location>
</feature>
<dbReference type="InterPro" id="IPR001029">
    <property type="entry name" value="Flagellin_N"/>
</dbReference>
<keyword evidence="6" id="KW-0966">Cell projection</keyword>
<dbReference type="RefSeq" id="WP_088753770.1">
    <property type="nucleotide sequence ID" value="NZ_NJGV01000002.1"/>
</dbReference>
<dbReference type="GO" id="GO:0009288">
    <property type="term" value="C:bacterial-type flagellum"/>
    <property type="evidence" value="ECO:0007669"/>
    <property type="project" value="UniProtKB-SubCell"/>
</dbReference>
<reference evidence="6 7" key="1">
    <citation type="journal article" date="2010" name="Int. J. Syst. Evol. Microbiol.">
        <title>Reclassification of Herbaspirillum putei as a later heterotypic synonym of Herbaspirillum huttiense, with the description of H. huttiense subsp. huttiense subsp. nov. and H. huttiense subsp. putei subsp. nov., comb. nov., and description of Herbaspirillum aquaticum sp. nov.</title>
        <authorList>
            <person name="Dobritsa A.P."/>
            <person name="Reddy M.C."/>
            <person name="Samadpour M."/>
        </authorList>
    </citation>
    <scope>NUCLEOTIDE SEQUENCE [LARGE SCALE GENOMIC DNA]</scope>
    <source>
        <strain evidence="6 7">IEH 4430</strain>
    </source>
</reference>
<feature type="domain" description="Flagellin C-terminal" evidence="5">
    <location>
        <begin position="276"/>
        <end position="361"/>
    </location>
</feature>
<organism evidence="6 7">
    <name type="scientific">Herbaspirillum aquaticum</name>
    <dbReference type="NCBI Taxonomy" id="568783"/>
    <lineage>
        <taxon>Bacteria</taxon>
        <taxon>Pseudomonadati</taxon>
        <taxon>Pseudomonadota</taxon>
        <taxon>Betaproteobacteria</taxon>
        <taxon>Burkholderiales</taxon>
        <taxon>Oxalobacteraceae</taxon>
        <taxon>Herbaspirillum</taxon>
    </lineage>
</organism>
<evidence type="ECO:0000313" key="7">
    <source>
        <dbReference type="Proteomes" id="UP000214747"/>
    </source>
</evidence>
<evidence type="ECO:0000259" key="5">
    <source>
        <dbReference type="Pfam" id="PF00700"/>
    </source>
</evidence>
<dbReference type="GO" id="GO:0005576">
    <property type="term" value="C:extracellular region"/>
    <property type="evidence" value="ECO:0007669"/>
    <property type="project" value="UniProtKB-SubCell"/>
</dbReference>
<dbReference type="InterPro" id="IPR042187">
    <property type="entry name" value="Flagellin_C_sub2"/>
</dbReference>
<dbReference type="Gene3D" id="3.30.70.2120">
    <property type="match status" value="1"/>
</dbReference>
<dbReference type="Gene3D" id="1.20.1330.10">
    <property type="entry name" value="f41 fragment of flagellin, N-terminal domain"/>
    <property type="match status" value="1"/>
</dbReference>
<sequence length="362" mass="37368">MAAVINTNIPSLNTQRNLNASQSSLNTSIQRLSSGLRVNSAKDDAAGLAIADRMNSQIKGLAVAQRNANDGISMAQTAEGALSTVGDNLQRMRELAVQASNGTNSAQDRKTLNDEYTQLSQEVFRVLNGTSFNGQNLFTGVGQGASAGVGSTSANVSASLTLSFQVGANVQDNKLNDQITITLDDLSNNSTIATVIGTSANGLIGLGDTSGVSTAQATYTSAKAALDNLFATGSSLSASALASSAVTLQAAVDSAKLSLDQAVANPSAQSDAQKAIQNLDKAISLISSKRAEFGAVQNRFSAVISNLQVSSENITSSRSRIMDTDYAQETANLTRAQILQQAGTAMLSQANSAPQQVLSLLK</sequence>
<dbReference type="PRINTS" id="PR00207">
    <property type="entry name" value="FLAGELLIN"/>
</dbReference>
<evidence type="ECO:0000256" key="3">
    <source>
        <dbReference type="RuleBase" id="RU362073"/>
    </source>
</evidence>